<feature type="compositionally biased region" description="Basic residues" evidence="3">
    <location>
        <begin position="384"/>
        <end position="394"/>
    </location>
</feature>
<evidence type="ECO:0000256" key="3">
    <source>
        <dbReference type="SAM" id="MobiDB-lite"/>
    </source>
</evidence>
<evidence type="ECO:0000313" key="6">
    <source>
        <dbReference type="Proteomes" id="UP000734854"/>
    </source>
</evidence>
<dbReference type="GO" id="GO:0004252">
    <property type="term" value="F:serine-type endopeptidase activity"/>
    <property type="evidence" value="ECO:0007669"/>
    <property type="project" value="InterPro"/>
</dbReference>
<dbReference type="InterPro" id="IPR045051">
    <property type="entry name" value="SBT"/>
</dbReference>
<protein>
    <submittedName>
        <fullName evidence="5">Uncharacterized protein</fullName>
    </submittedName>
</protein>
<dbReference type="InterPro" id="IPR036852">
    <property type="entry name" value="Peptidase_S8/S53_dom_sf"/>
</dbReference>
<reference evidence="5 6" key="1">
    <citation type="submission" date="2020-08" db="EMBL/GenBank/DDBJ databases">
        <title>Plant Genome Project.</title>
        <authorList>
            <person name="Zhang R.-G."/>
        </authorList>
    </citation>
    <scope>NUCLEOTIDE SEQUENCE [LARGE SCALE GENOMIC DNA]</scope>
    <source>
        <tissue evidence="5">Rhizome</tissue>
    </source>
</reference>
<feature type="region of interest" description="Disordered" evidence="3">
    <location>
        <begin position="384"/>
        <end position="427"/>
    </location>
</feature>
<dbReference type="EMBL" id="JACMSC010000005">
    <property type="protein sequence ID" value="KAG6519892.1"/>
    <property type="molecule type" value="Genomic_DNA"/>
</dbReference>
<comment type="caution">
    <text evidence="5">The sequence shown here is derived from an EMBL/GenBank/DDBJ whole genome shotgun (WGS) entry which is preliminary data.</text>
</comment>
<proteinExistence type="inferred from homology"/>
<evidence type="ECO:0000313" key="5">
    <source>
        <dbReference type="EMBL" id="KAG6519892.1"/>
    </source>
</evidence>
<feature type="chain" id="PRO_5035162650" evidence="4">
    <location>
        <begin position="19"/>
        <end position="448"/>
    </location>
</feature>
<feature type="signal peptide" evidence="4">
    <location>
        <begin position="1"/>
        <end position="18"/>
    </location>
</feature>
<name>A0A8J5H2Z5_ZINOF</name>
<evidence type="ECO:0000256" key="2">
    <source>
        <dbReference type="ARBA" id="ARBA00022729"/>
    </source>
</evidence>
<keyword evidence="2 4" id="KW-0732">Signal</keyword>
<gene>
    <name evidence="5" type="ORF">ZIOFF_016921</name>
</gene>
<dbReference type="PANTHER" id="PTHR10795">
    <property type="entry name" value="PROPROTEIN CONVERTASE SUBTILISIN/KEXIN"/>
    <property type="match status" value="1"/>
</dbReference>
<accession>A0A8J5H2Z5</accession>
<organism evidence="5 6">
    <name type="scientific">Zingiber officinale</name>
    <name type="common">Ginger</name>
    <name type="synonym">Amomum zingiber</name>
    <dbReference type="NCBI Taxonomy" id="94328"/>
    <lineage>
        <taxon>Eukaryota</taxon>
        <taxon>Viridiplantae</taxon>
        <taxon>Streptophyta</taxon>
        <taxon>Embryophyta</taxon>
        <taxon>Tracheophyta</taxon>
        <taxon>Spermatophyta</taxon>
        <taxon>Magnoliopsida</taxon>
        <taxon>Liliopsida</taxon>
        <taxon>Zingiberales</taxon>
        <taxon>Zingiberaceae</taxon>
        <taxon>Zingiber</taxon>
    </lineage>
</organism>
<dbReference type="AlphaFoldDB" id="A0A8J5H2Z5"/>
<keyword evidence="6" id="KW-1185">Reference proteome</keyword>
<dbReference type="GO" id="GO:0006508">
    <property type="term" value="P:proteolysis"/>
    <property type="evidence" value="ECO:0007669"/>
    <property type="project" value="InterPro"/>
</dbReference>
<evidence type="ECO:0000256" key="1">
    <source>
        <dbReference type="ARBA" id="ARBA00011073"/>
    </source>
</evidence>
<comment type="similarity">
    <text evidence="1">Belongs to the peptidase S8 family.</text>
</comment>
<evidence type="ECO:0000256" key="4">
    <source>
        <dbReference type="SAM" id="SignalP"/>
    </source>
</evidence>
<sequence>MAFAIAFLSCSLSAPALSLSTVPLFHLHPRFLRLQIVPLVHRSFGSVSRFPRKIRLNYPRSFNSPDILGSSSPISDQDDSLPMPIVHMDQDSEAYATTVQLSSGDRLGALVAKGKLLSNQKHCMAKHALEKLTLCEVKVFLDNWTHHKSHLGAKWPSKRKQVKACCNHVEGLGHPGGPRQSFLQLCWGHRAFKRRKVELLICSSRGVESDDHTAVPENPSSVLFASSLFLLGCTLITSGIWPESKSFNDNSYGPIPSWWKGVCQVGKAFAPAYCTRKIICEHYYNAGIDPTELEKNFLSPRYFIGHETITFSVATGSIVHVAKFHGLATGVAPPARPTPASQCPRPCGAVAVGLVLATASPSCGEGGDGGVRGRELYADATNRGQHHAVGHHSHREHDQSSVSNLDQAGKQPSVCEIEQPGPPKENGLTEYFVGGRIVDPAAAKLQPF</sequence>
<dbReference type="Gene3D" id="3.40.50.200">
    <property type="entry name" value="Peptidase S8/S53 domain"/>
    <property type="match status" value="1"/>
</dbReference>
<dbReference type="Proteomes" id="UP000734854">
    <property type="component" value="Unassembled WGS sequence"/>
</dbReference>